<name>A0A162B1B3_PSEFL</name>
<proteinExistence type="predicted"/>
<reference evidence="1 2" key="2">
    <citation type="journal article" date="2018" name="Nature">
        <title>Mutant phenotypes for thousands of bacterial genes of unknown function.</title>
        <authorList>
            <person name="Price M.N."/>
            <person name="Wetmore K.M."/>
            <person name="Waters R.J."/>
            <person name="Callaghan M."/>
            <person name="Ray J."/>
            <person name="Liu H."/>
            <person name="Kuehl J.V."/>
            <person name="Melnyk R.A."/>
            <person name="Lamson J.S."/>
            <person name="Suh Y."/>
            <person name="Carlson H.K."/>
            <person name="Esquivel Z."/>
            <person name="Sadeeshkumar H."/>
            <person name="Chakraborty R."/>
            <person name="Zane G.M."/>
            <person name="Rubin B.E."/>
            <person name="Wall J.D."/>
            <person name="Visel A."/>
            <person name="Bristow J."/>
            <person name="Blow M.J."/>
            <person name="Arkin A.P."/>
            <person name="Deutschbauer A.M."/>
        </authorList>
    </citation>
    <scope>NUCLEOTIDE SEQUENCE [LARGE SCALE GENOMIC DNA]</scope>
    <source>
        <strain evidence="1 2">FW300-N1B4</strain>
    </source>
</reference>
<accession>A0A162B1B3</accession>
<sequence length="122" mass="13581">MLEVAIDRDSVHAGDDMHSHETSINVEATATLSVLLDKVQTMGYLPGIRGGEATWIICTSENPIGVLAQQWLEPKLTVPADSMVGEYFAGIEPRLLFRYWCQKNPDQVFDHIKVGNEPPPVY</sequence>
<evidence type="ECO:0000313" key="2">
    <source>
        <dbReference type="Proteomes" id="UP000076489"/>
    </source>
</evidence>
<dbReference type="Proteomes" id="UP000076489">
    <property type="component" value="Unassembled WGS sequence"/>
</dbReference>
<protein>
    <submittedName>
        <fullName evidence="1">Uncharacterized protein</fullName>
    </submittedName>
</protein>
<dbReference type="EMBL" id="LUKJ01000003">
    <property type="protein sequence ID" value="KZN20226.1"/>
    <property type="molecule type" value="Genomic_DNA"/>
</dbReference>
<dbReference type="RefSeq" id="WP_063343856.1">
    <property type="nucleotide sequence ID" value="NZ_LUKJ01000003.1"/>
</dbReference>
<evidence type="ECO:0000313" key="1">
    <source>
        <dbReference type="EMBL" id="KZN20226.1"/>
    </source>
</evidence>
<gene>
    <name evidence="1" type="ORF">A1D17_30325</name>
</gene>
<dbReference type="AlphaFoldDB" id="A0A162B1B3"/>
<comment type="caution">
    <text evidence="1">The sequence shown here is derived from an EMBL/GenBank/DDBJ whole genome shotgun (WGS) entry which is preliminary data.</text>
</comment>
<reference evidence="2" key="1">
    <citation type="submission" date="2016-03" db="EMBL/GenBank/DDBJ databases">
        <authorList>
            <person name="Ray J."/>
            <person name="Price M."/>
            <person name="Deutschbauer A."/>
        </authorList>
    </citation>
    <scope>NUCLEOTIDE SEQUENCE [LARGE SCALE GENOMIC DNA]</scope>
    <source>
        <strain evidence="2">FW300-N1B4</strain>
    </source>
</reference>
<organism evidence="1 2">
    <name type="scientific">Pseudomonas fluorescens</name>
    <dbReference type="NCBI Taxonomy" id="294"/>
    <lineage>
        <taxon>Bacteria</taxon>
        <taxon>Pseudomonadati</taxon>
        <taxon>Pseudomonadota</taxon>
        <taxon>Gammaproteobacteria</taxon>
        <taxon>Pseudomonadales</taxon>
        <taxon>Pseudomonadaceae</taxon>
        <taxon>Pseudomonas</taxon>
    </lineage>
</organism>